<proteinExistence type="predicted"/>
<accession>A0ABU5LUN6</accession>
<sequence>MTLWPIATLPATIAMAGTALAATSADKKAEAALPITMAHTLPDICTMKVSDQSFTLPKDDTAATAALREARRGWTSASIGSAVDIPYRCTAAVIFVAQQAGFERIGFVSLPPPPKPKAVKPR</sequence>
<dbReference type="RefSeq" id="WP_322540158.1">
    <property type="nucleotide sequence ID" value="NZ_JAOBTW010000022.1"/>
</dbReference>
<organism evidence="2 3">
    <name type="scientific">Sphingomonas sanguinis</name>
    <dbReference type="NCBI Taxonomy" id="33051"/>
    <lineage>
        <taxon>Bacteria</taxon>
        <taxon>Pseudomonadati</taxon>
        <taxon>Pseudomonadota</taxon>
        <taxon>Alphaproteobacteria</taxon>
        <taxon>Sphingomonadales</taxon>
        <taxon>Sphingomonadaceae</taxon>
        <taxon>Sphingomonas</taxon>
    </lineage>
</organism>
<keyword evidence="3" id="KW-1185">Reference proteome</keyword>
<reference evidence="3" key="1">
    <citation type="submission" date="2023-07" db="EMBL/GenBank/DDBJ databases">
        <title>Whole genome sequence analysis of rice epiphytic Sphingomonas sanguinis OsEp_Plm_15B2.</title>
        <authorList>
            <person name="Sahu K.P."/>
            <person name="Asharani P."/>
            <person name="Reddy B."/>
            <person name="Kumar A."/>
        </authorList>
    </citation>
    <scope>NUCLEOTIDE SEQUENCE [LARGE SCALE GENOMIC DNA]</scope>
    <source>
        <strain evidence="3">OsEp_Plm_15B2</strain>
    </source>
</reference>
<feature type="signal peptide" evidence="1">
    <location>
        <begin position="1"/>
        <end position="21"/>
    </location>
</feature>
<dbReference type="EMBL" id="JAOBTW010000022">
    <property type="protein sequence ID" value="MDZ7283632.1"/>
    <property type="molecule type" value="Genomic_DNA"/>
</dbReference>
<evidence type="ECO:0000313" key="3">
    <source>
        <dbReference type="Proteomes" id="UP001292182"/>
    </source>
</evidence>
<protein>
    <submittedName>
        <fullName evidence="2">Uncharacterized protein</fullName>
    </submittedName>
</protein>
<feature type="chain" id="PRO_5046786753" evidence="1">
    <location>
        <begin position="22"/>
        <end position="122"/>
    </location>
</feature>
<comment type="caution">
    <text evidence="2">The sequence shown here is derived from an EMBL/GenBank/DDBJ whole genome shotgun (WGS) entry which is preliminary data.</text>
</comment>
<gene>
    <name evidence="2" type="ORF">N4G62_16515</name>
</gene>
<evidence type="ECO:0000313" key="2">
    <source>
        <dbReference type="EMBL" id="MDZ7283632.1"/>
    </source>
</evidence>
<name>A0ABU5LUN6_9SPHN</name>
<evidence type="ECO:0000256" key="1">
    <source>
        <dbReference type="SAM" id="SignalP"/>
    </source>
</evidence>
<dbReference type="Proteomes" id="UP001292182">
    <property type="component" value="Unassembled WGS sequence"/>
</dbReference>
<keyword evidence="1" id="KW-0732">Signal</keyword>